<feature type="transmembrane region" description="Helical" evidence="2">
    <location>
        <begin position="51"/>
        <end position="71"/>
    </location>
</feature>
<gene>
    <name evidence="4" type="ORF">D9619_004701</name>
</gene>
<feature type="domain" description="DUF6534" evidence="3">
    <location>
        <begin position="1"/>
        <end position="76"/>
    </location>
</feature>
<evidence type="ECO:0000313" key="4">
    <source>
        <dbReference type="EMBL" id="KAF5327202.1"/>
    </source>
</evidence>
<evidence type="ECO:0000256" key="2">
    <source>
        <dbReference type="SAM" id="Phobius"/>
    </source>
</evidence>
<keyword evidence="2" id="KW-0812">Transmembrane</keyword>
<dbReference type="Pfam" id="PF20152">
    <property type="entry name" value="DUF6534"/>
    <property type="match status" value="1"/>
</dbReference>
<sequence length="139" mass="15578">MCYYLTRSKTPFKRTKYLILRAMQYVLICGFLTSLCSLAGLITLITMPNTLIFVGIDYILPKLYVTSYLAMLNARKVARDPESSMFDISRALQFRGPPSHIGTMDGSSEEELTQERGAKKPSLTDTEHCIIIQPADGCT</sequence>
<evidence type="ECO:0000259" key="3">
    <source>
        <dbReference type="Pfam" id="PF20152"/>
    </source>
</evidence>
<dbReference type="EMBL" id="JAACJJ010000014">
    <property type="protein sequence ID" value="KAF5327202.1"/>
    <property type="molecule type" value="Genomic_DNA"/>
</dbReference>
<feature type="transmembrane region" description="Helical" evidence="2">
    <location>
        <begin position="22"/>
        <end position="45"/>
    </location>
</feature>
<accession>A0A8H5BRW5</accession>
<organism evidence="4 5">
    <name type="scientific">Psilocybe cf. subviscida</name>
    <dbReference type="NCBI Taxonomy" id="2480587"/>
    <lineage>
        <taxon>Eukaryota</taxon>
        <taxon>Fungi</taxon>
        <taxon>Dikarya</taxon>
        <taxon>Basidiomycota</taxon>
        <taxon>Agaricomycotina</taxon>
        <taxon>Agaricomycetes</taxon>
        <taxon>Agaricomycetidae</taxon>
        <taxon>Agaricales</taxon>
        <taxon>Agaricineae</taxon>
        <taxon>Strophariaceae</taxon>
        <taxon>Psilocybe</taxon>
    </lineage>
</organism>
<evidence type="ECO:0000256" key="1">
    <source>
        <dbReference type="SAM" id="MobiDB-lite"/>
    </source>
</evidence>
<dbReference type="InterPro" id="IPR045339">
    <property type="entry name" value="DUF6534"/>
</dbReference>
<keyword evidence="5" id="KW-1185">Reference proteome</keyword>
<reference evidence="4 5" key="1">
    <citation type="journal article" date="2020" name="ISME J.">
        <title>Uncovering the hidden diversity of litter-decomposition mechanisms in mushroom-forming fungi.</title>
        <authorList>
            <person name="Floudas D."/>
            <person name="Bentzer J."/>
            <person name="Ahren D."/>
            <person name="Johansson T."/>
            <person name="Persson P."/>
            <person name="Tunlid A."/>
        </authorList>
    </citation>
    <scope>NUCLEOTIDE SEQUENCE [LARGE SCALE GENOMIC DNA]</scope>
    <source>
        <strain evidence="4 5">CBS 101986</strain>
    </source>
</reference>
<protein>
    <recommendedName>
        <fullName evidence="3">DUF6534 domain-containing protein</fullName>
    </recommendedName>
</protein>
<dbReference type="Proteomes" id="UP000567179">
    <property type="component" value="Unassembled WGS sequence"/>
</dbReference>
<dbReference type="AlphaFoldDB" id="A0A8H5BRW5"/>
<name>A0A8H5BRW5_9AGAR</name>
<feature type="region of interest" description="Disordered" evidence="1">
    <location>
        <begin position="100"/>
        <end position="124"/>
    </location>
</feature>
<dbReference type="OrthoDB" id="3270417at2759"/>
<keyword evidence="2" id="KW-0472">Membrane</keyword>
<comment type="caution">
    <text evidence="4">The sequence shown here is derived from an EMBL/GenBank/DDBJ whole genome shotgun (WGS) entry which is preliminary data.</text>
</comment>
<proteinExistence type="predicted"/>
<keyword evidence="2" id="KW-1133">Transmembrane helix</keyword>
<evidence type="ECO:0000313" key="5">
    <source>
        <dbReference type="Proteomes" id="UP000567179"/>
    </source>
</evidence>